<dbReference type="STRING" id="688246.Premu_1380"/>
<keyword evidence="7" id="KW-1185">Reference proteome</keyword>
<dbReference type="RefSeq" id="WP_007574107.1">
    <property type="nucleotide sequence ID" value="NZ_BPTS01000001.1"/>
</dbReference>
<dbReference type="NCBIfam" id="NF038196">
    <property type="entry name" value="ferrodoxin_EFR1"/>
    <property type="match status" value="1"/>
</dbReference>
<dbReference type="OrthoDB" id="9813995at2"/>
<dbReference type="HOGENOM" id="CLU_068049_0_0_10"/>
<feature type="domain" description="4Fe-4S ferredoxin-type" evidence="5">
    <location>
        <begin position="185"/>
        <end position="216"/>
    </location>
</feature>
<organism evidence="6 7">
    <name type="scientific">Hallella multisaccharivorax DSM 17128</name>
    <dbReference type="NCBI Taxonomy" id="688246"/>
    <lineage>
        <taxon>Bacteria</taxon>
        <taxon>Pseudomonadati</taxon>
        <taxon>Bacteroidota</taxon>
        <taxon>Bacteroidia</taxon>
        <taxon>Bacteroidales</taxon>
        <taxon>Prevotellaceae</taxon>
        <taxon>Hallella</taxon>
    </lineage>
</organism>
<gene>
    <name evidence="6" type="ORF">Premu_1380</name>
</gene>
<dbReference type="PANTHER" id="PTHR43122:SF1">
    <property type="entry name" value="IRON-SULFUR-BINDING PROTEIN"/>
    <property type="match status" value="1"/>
</dbReference>
<sequence>MIFYLSDTGNTGWAAKTIAERTSDRLLFIPELLRSSSTTFELRRGENLGLCFPVHGWRPPMIVREFIKRLRINTDGHYVYALCTAGDNIGETMDILSKDLSEKGIRLNASFSLIMPESYLGLPFFNVDSPNKERAKQETAEKELNGYLREIVDKREVRHLVCGHWPRLNSRLLGGFFVRHLITDKKFAVDSRRCVKCGICADVCPTKNVIGGLGYEPKWKHDGSCIACFACYHHCPHHAIDYGSLTKHKGQYFFGRKRN</sequence>
<dbReference type="EMBL" id="GL945017">
    <property type="protein sequence ID" value="EGN56809.1"/>
    <property type="molecule type" value="Genomic_DNA"/>
</dbReference>
<keyword evidence="3" id="KW-0408">Iron</keyword>
<dbReference type="SUPFAM" id="SSF52218">
    <property type="entry name" value="Flavoproteins"/>
    <property type="match status" value="1"/>
</dbReference>
<dbReference type="GO" id="GO:0046872">
    <property type="term" value="F:metal ion binding"/>
    <property type="evidence" value="ECO:0007669"/>
    <property type="project" value="UniProtKB-KW"/>
</dbReference>
<dbReference type="InterPro" id="IPR017900">
    <property type="entry name" value="4Fe4S_Fe_S_CS"/>
</dbReference>
<dbReference type="SUPFAM" id="SSF54862">
    <property type="entry name" value="4Fe-4S ferredoxins"/>
    <property type="match status" value="1"/>
</dbReference>
<dbReference type="AlphaFoldDB" id="F8NAR1"/>
<proteinExistence type="predicted"/>
<feature type="domain" description="4Fe-4S ferredoxin-type" evidence="5">
    <location>
        <begin position="217"/>
        <end position="245"/>
    </location>
</feature>
<accession>F8NAR1</accession>
<dbReference type="GO" id="GO:0010181">
    <property type="term" value="F:FMN binding"/>
    <property type="evidence" value="ECO:0007669"/>
    <property type="project" value="InterPro"/>
</dbReference>
<evidence type="ECO:0000256" key="4">
    <source>
        <dbReference type="ARBA" id="ARBA00023014"/>
    </source>
</evidence>
<comment type="cofactor">
    <cofactor evidence="1">
        <name>FMN</name>
        <dbReference type="ChEBI" id="CHEBI:58210"/>
    </cofactor>
</comment>
<dbReference type="Pfam" id="PF13237">
    <property type="entry name" value="Fer4_10"/>
    <property type="match status" value="1"/>
</dbReference>
<evidence type="ECO:0000256" key="2">
    <source>
        <dbReference type="ARBA" id="ARBA00022723"/>
    </source>
</evidence>
<dbReference type="InterPro" id="IPR029039">
    <property type="entry name" value="Flavoprotein-like_sf"/>
</dbReference>
<evidence type="ECO:0000259" key="5">
    <source>
        <dbReference type="PROSITE" id="PS51379"/>
    </source>
</evidence>
<dbReference type="Gene3D" id="3.40.50.360">
    <property type="match status" value="1"/>
</dbReference>
<dbReference type="PANTHER" id="PTHR43122">
    <property type="entry name" value="FERREDOXIN SUBUNIT OF PYRUVATE:FLAVODOXIN OXIDOREDUCTASE-RELATED"/>
    <property type="match status" value="1"/>
</dbReference>
<dbReference type="Proteomes" id="UP000002772">
    <property type="component" value="Unassembled WGS sequence"/>
</dbReference>
<reference evidence="7" key="1">
    <citation type="journal article" date="2011" name="Stand. Genomic Sci.">
        <title>Non-contiguous finished genome sequence of the opportunistic oral pathogen Prevotella multisaccharivorax type strain (PPPA20).</title>
        <authorList>
            <person name="Pati A."/>
            <person name="Gronow S."/>
            <person name="Lu M."/>
            <person name="Lapidus A."/>
            <person name="Nolan M."/>
            <person name="Lucas S."/>
            <person name="Hammon N."/>
            <person name="Deshpande S."/>
            <person name="Cheng J.F."/>
            <person name="Tapia R."/>
            <person name="Han C."/>
            <person name="Goodwin L."/>
            <person name="Pitluck S."/>
            <person name="Liolios K."/>
            <person name="Pagani I."/>
            <person name="Mavromatis K."/>
            <person name="Mikhailova N."/>
            <person name="Huntemann M."/>
            <person name="Chen A."/>
            <person name="Palaniappan K."/>
            <person name="Land M."/>
            <person name="Hauser L."/>
            <person name="Detter J.C."/>
            <person name="Brambilla E.M."/>
            <person name="Rohde M."/>
            <person name="Goker M."/>
            <person name="Woyke T."/>
            <person name="Bristow J."/>
            <person name="Eisen J.A."/>
            <person name="Markowitz V."/>
            <person name="Hugenholtz P."/>
            <person name="Kyrpides N.C."/>
            <person name="Klenk H.P."/>
            <person name="Ivanova N."/>
        </authorList>
    </citation>
    <scope>NUCLEOTIDE SEQUENCE [LARGE SCALE GENOMIC DNA]</scope>
    <source>
        <strain evidence="7">DSM 17128</strain>
    </source>
</reference>
<dbReference type="Gene3D" id="3.30.70.20">
    <property type="match status" value="1"/>
</dbReference>
<evidence type="ECO:0000256" key="1">
    <source>
        <dbReference type="ARBA" id="ARBA00001917"/>
    </source>
</evidence>
<dbReference type="GO" id="GO:0009055">
    <property type="term" value="F:electron transfer activity"/>
    <property type="evidence" value="ECO:0007669"/>
    <property type="project" value="InterPro"/>
</dbReference>
<evidence type="ECO:0000313" key="7">
    <source>
        <dbReference type="Proteomes" id="UP000002772"/>
    </source>
</evidence>
<dbReference type="InterPro" id="IPR047964">
    <property type="entry name" value="EFR1-like"/>
</dbReference>
<keyword evidence="2" id="KW-0479">Metal-binding</keyword>
<evidence type="ECO:0000256" key="3">
    <source>
        <dbReference type="ARBA" id="ARBA00023004"/>
    </source>
</evidence>
<name>F8NAR1_9BACT</name>
<dbReference type="InterPro" id="IPR001226">
    <property type="entry name" value="Flavodoxin_CS"/>
</dbReference>
<dbReference type="GO" id="GO:0051536">
    <property type="term" value="F:iron-sulfur cluster binding"/>
    <property type="evidence" value="ECO:0007669"/>
    <property type="project" value="UniProtKB-KW"/>
</dbReference>
<dbReference type="PROSITE" id="PS51379">
    <property type="entry name" value="4FE4S_FER_2"/>
    <property type="match status" value="2"/>
</dbReference>
<protein>
    <submittedName>
        <fullName evidence="6">4Fe-4S ferredoxin iron-sulfur binding domain-containing protein</fullName>
    </submittedName>
</protein>
<dbReference type="InterPro" id="IPR017896">
    <property type="entry name" value="4Fe4S_Fe-S-bd"/>
</dbReference>
<dbReference type="eggNOG" id="COG1143">
    <property type="taxonomic scope" value="Bacteria"/>
</dbReference>
<evidence type="ECO:0000313" key="6">
    <source>
        <dbReference type="EMBL" id="EGN56809.1"/>
    </source>
</evidence>
<dbReference type="PROSITE" id="PS00201">
    <property type="entry name" value="FLAVODOXIN"/>
    <property type="match status" value="1"/>
</dbReference>
<dbReference type="PROSITE" id="PS00198">
    <property type="entry name" value="4FE4S_FER_1"/>
    <property type="match status" value="2"/>
</dbReference>
<keyword evidence="4" id="KW-0411">Iron-sulfur</keyword>